<dbReference type="PANTHER" id="PTHR31206">
    <property type="entry name" value="LP10445P"/>
    <property type="match status" value="1"/>
</dbReference>
<dbReference type="AlphaFoldDB" id="A0AAN9Y397"/>
<dbReference type="Pfam" id="PF14774">
    <property type="entry name" value="FAM177"/>
    <property type="match status" value="1"/>
</dbReference>
<accession>A0AAN9Y397</accession>
<dbReference type="Proteomes" id="UP001367676">
    <property type="component" value="Unassembled WGS sequence"/>
</dbReference>
<reference evidence="1 2" key="1">
    <citation type="submission" date="2024-03" db="EMBL/GenBank/DDBJ databases">
        <title>Adaptation during the transition from Ophiocordyceps entomopathogen to insect associate is accompanied by gene loss and intensified selection.</title>
        <authorList>
            <person name="Ward C.M."/>
            <person name="Onetto C.A."/>
            <person name="Borneman A.R."/>
        </authorList>
    </citation>
    <scope>NUCLEOTIDE SEQUENCE [LARGE SCALE GENOMIC DNA]</scope>
    <source>
        <strain evidence="1">AWRI1</strain>
        <tissue evidence="1">Single Adult Female</tissue>
    </source>
</reference>
<name>A0AAN9Y397_9HEMI</name>
<keyword evidence="2" id="KW-1185">Reference proteome</keyword>
<comment type="caution">
    <text evidence="1">The sequence shown here is derived from an EMBL/GenBank/DDBJ whole genome shotgun (WGS) entry which is preliminary data.</text>
</comment>
<dbReference type="InterPro" id="IPR028260">
    <property type="entry name" value="FAM177"/>
</dbReference>
<gene>
    <name evidence="1" type="ORF">V9T40_004005</name>
</gene>
<dbReference type="PANTHER" id="PTHR31206:SF1">
    <property type="entry name" value="LP10445P"/>
    <property type="match status" value="1"/>
</dbReference>
<proteinExistence type="predicted"/>
<organism evidence="1 2">
    <name type="scientific">Parthenolecanium corni</name>
    <dbReference type="NCBI Taxonomy" id="536013"/>
    <lineage>
        <taxon>Eukaryota</taxon>
        <taxon>Metazoa</taxon>
        <taxon>Ecdysozoa</taxon>
        <taxon>Arthropoda</taxon>
        <taxon>Hexapoda</taxon>
        <taxon>Insecta</taxon>
        <taxon>Pterygota</taxon>
        <taxon>Neoptera</taxon>
        <taxon>Paraneoptera</taxon>
        <taxon>Hemiptera</taxon>
        <taxon>Sternorrhyncha</taxon>
        <taxon>Coccoidea</taxon>
        <taxon>Coccidae</taxon>
        <taxon>Parthenolecanium</taxon>
    </lineage>
</organism>
<sequence length="133" mass="15116">MEIGEKMESQSTKENFKKPKRIIHFGDGEVVEYSTDEDECPESATSKCVLQIDPTSLNWVDWLRFKSNAVGQVALNVCDYLGDNLSSFFGITTPKYQFEIDHYNMMKKLESEISDTEMGSMNNSADKSHENLA</sequence>
<dbReference type="EMBL" id="JBBCAQ010000027">
    <property type="protein sequence ID" value="KAK7586129.1"/>
    <property type="molecule type" value="Genomic_DNA"/>
</dbReference>
<protein>
    <submittedName>
        <fullName evidence="1">Uncharacterized protein</fullName>
    </submittedName>
</protein>
<evidence type="ECO:0000313" key="1">
    <source>
        <dbReference type="EMBL" id="KAK7586129.1"/>
    </source>
</evidence>
<evidence type="ECO:0000313" key="2">
    <source>
        <dbReference type="Proteomes" id="UP001367676"/>
    </source>
</evidence>